<proteinExistence type="predicted"/>
<sequence>MRFSSSFVLLAAMFMLGVTATGETTSTAVATGPVLSPELQKKVDDYVKEQGDRAREAESLVDQSKATCRISEADQKPEAFDRCFINLFGASVFMYNLPSFQS</sequence>
<feature type="signal peptide" evidence="1">
    <location>
        <begin position="1"/>
        <end position="20"/>
    </location>
</feature>
<accession>A0A068SG51</accession>
<evidence type="ECO:0000256" key="1">
    <source>
        <dbReference type="SAM" id="SignalP"/>
    </source>
</evidence>
<feature type="chain" id="PRO_5001655870" evidence="1">
    <location>
        <begin position="21"/>
        <end position="102"/>
    </location>
</feature>
<gene>
    <name evidence="2" type="ORF">LCOR_11735.1</name>
</gene>
<protein>
    <submittedName>
        <fullName evidence="2">Uncharacterized protein</fullName>
    </submittedName>
</protein>
<evidence type="ECO:0000313" key="3">
    <source>
        <dbReference type="Proteomes" id="UP000027586"/>
    </source>
</evidence>
<comment type="caution">
    <text evidence="2">The sequence shown here is derived from an EMBL/GenBank/DDBJ whole genome shotgun (WGS) entry which is preliminary data.</text>
</comment>
<name>A0A068SG51_9FUNG</name>
<dbReference type="EMBL" id="CBTN010000118">
    <property type="protein sequence ID" value="CDH60960.1"/>
    <property type="molecule type" value="Genomic_DNA"/>
</dbReference>
<keyword evidence="1" id="KW-0732">Signal</keyword>
<reference evidence="2" key="1">
    <citation type="submission" date="2013-08" db="EMBL/GenBank/DDBJ databases">
        <title>Gene expansion shapes genome architecture in the human pathogen Lichtheimia corymbifera: an evolutionary genomics analysis in the ancient terrestrial Mucorales (Mucoromycotina).</title>
        <authorList>
            <person name="Schwartze V.U."/>
            <person name="Winter S."/>
            <person name="Shelest E."/>
            <person name="Marcet-Houben M."/>
            <person name="Horn F."/>
            <person name="Wehner S."/>
            <person name="Hoffmann K."/>
            <person name="Riege K."/>
            <person name="Sammeth M."/>
            <person name="Nowrousian M."/>
            <person name="Valiante V."/>
            <person name="Linde J."/>
            <person name="Jacobsen I.D."/>
            <person name="Marz M."/>
            <person name="Brakhage A.A."/>
            <person name="Gabaldon T."/>
            <person name="Bocker S."/>
            <person name="Voigt K."/>
        </authorList>
    </citation>
    <scope>NUCLEOTIDE SEQUENCE [LARGE SCALE GENOMIC DNA]</scope>
    <source>
        <strain evidence="2">FSU 9682</strain>
    </source>
</reference>
<dbReference type="Proteomes" id="UP000027586">
    <property type="component" value="Unassembled WGS sequence"/>
</dbReference>
<dbReference type="VEuPathDB" id="FungiDB:LCOR_11735.1"/>
<organism evidence="2 3">
    <name type="scientific">Lichtheimia corymbifera JMRC:FSU:9682</name>
    <dbReference type="NCBI Taxonomy" id="1263082"/>
    <lineage>
        <taxon>Eukaryota</taxon>
        <taxon>Fungi</taxon>
        <taxon>Fungi incertae sedis</taxon>
        <taxon>Mucoromycota</taxon>
        <taxon>Mucoromycotina</taxon>
        <taxon>Mucoromycetes</taxon>
        <taxon>Mucorales</taxon>
        <taxon>Lichtheimiaceae</taxon>
        <taxon>Lichtheimia</taxon>
    </lineage>
</organism>
<keyword evidence="3" id="KW-1185">Reference proteome</keyword>
<evidence type="ECO:0000313" key="2">
    <source>
        <dbReference type="EMBL" id="CDH60960.1"/>
    </source>
</evidence>
<dbReference type="AlphaFoldDB" id="A0A068SG51"/>